<accession>A0A5N5FA17</accession>
<reference evidence="3" key="2">
    <citation type="submission" date="2019-10" db="EMBL/GenBank/DDBJ databases">
        <title>A de novo genome assembly of a pear dwarfing rootstock.</title>
        <authorList>
            <person name="Wang F."/>
            <person name="Wang J."/>
            <person name="Li S."/>
            <person name="Zhang Y."/>
            <person name="Fang M."/>
            <person name="Ma L."/>
            <person name="Zhao Y."/>
            <person name="Jiang S."/>
        </authorList>
    </citation>
    <scope>NUCLEOTIDE SEQUENCE [LARGE SCALE GENOMIC DNA]</scope>
</reference>
<name>A0A5N5FA17_9ROSA</name>
<dbReference type="Proteomes" id="UP000327157">
    <property type="component" value="Chromosome 13"/>
</dbReference>
<evidence type="ECO:0000313" key="2">
    <source>
        <dbReference type="EMBL" id="KAB2599919.1"/>
    </source>
</evidence>
<reference evidence="2 3" key="1">
    <citation type="submission" date="2019-09" db="EMBL/GenBank/DDBJ databases">
        <authorList>
            <person name="Ou C."/>
        </authorList>
    </citation>
    <scope>NUCLEOTIDE SEQUENCE [LARGE SCALE GENOMIC DNA]</scope>
    <source>
        <strain evidence="2">S2</strain>
        <tissue evidence="2">Leaf</tissue>
    </source>
</reference>
<protein>
    <submittedName>
        <fullName evidence="2">Uncharacterized protein</fullName>
    </submittedName>
</protein>
<evidence type="ECO:0000313" key="3">
    <source>
        <dbReference type="Proteomes" id="UP000327157"/>
    </source>
</evidence>
<keyword evidence="3" id="KW-1185">Reference proteome</keyword>
<dbReference type="AlphaFoldDB" id="A0A5N5FA17"/>
<dbReference type="EMBL" id="SMOL01000753">
    <property type="protein sequence ID" value="KAB2599919.1"/>
    <property type="molecule type" value="Genomic_DNA"/>
</dbReference>
<gene>
    <name evidence="2" type="ORF">D8674_010190</name>
</gene>
<reference evidence="2 3" key="3">
    <citation type="submission" date="2019-11" db="EMBL/GenBank/DDBJ databases">
        <title>A de novo genome assembly of a pear dwarfing rootstock.</title>
        <authorList>
            <person name="Wang F."/>
            <person name="Wang J."/>
            <person name="Li S."/>
            <person name="Zhang Y."/>
            <person name="Fang M."/>
            <person name="Ma L."/>
            <person name="Zhao Y."/>
            <person name="Jiang S."/>
        </authorList>
    </citation>
    <scope>NUCLEOTIDE SEQUENCE [LARGE SCALE GENOMIC DNA]</scope>
    <source>
        <strain evidence="2">S2</strain>
        <tissue evidence="2">Leaf</tissue>
    </source>
</reference>
<evidence type="ECO:0000256" key="1">
    <source>
        <dbReference type="SAM" id="MobiDB-lite"/>
    </source>
</evidence>
<organism evidence="2 3">
    <name type="scientific">Pyrus ussuriensis x Pyrus communis</name>
    <dbReference type="NCBI Taxonomy" id="2448454"/>
    <lineage>
        <taxon>Eukaryota</taxon>
        <taxon>Viridiplantae</taxon>
        <taxon>Streptophyta</taxon>
        <taxon>Embryophyta</taxon>
        <taxon>Tracheophyta</taxon>
        <taxon>Spermatophyta</taxon>
        <taxon>Magnoliopsida</taxon>
        <taxon>eudicotyledons</taxon>
        <taxon>Gunneridae</taxon>
        <taxon>Pentapetalae</taxon>
        <taxon>rosids</taxon>
        <taxon>fabids</taxon>
        <taxon>Rosales</taxon>
        <taxon>Rosaceae</taxon>
        <taxon>Amygdaloideae</taxon>
        <taxon>Maleae</taxon>
        <taxon>Pyrus</taxon>
    </lineage>
</organism>
<feature type="compositionally biased region" description="Basic and acidic residues" evidence="1">
    <location>
        <begin position="31"/>
        <end position="42"/>
    </location>
</feature>
<proteinExistence type="predicted"/>
<sequence length="80" mass="8750">MNSGSNNGAVRYEEIEGVLPSFLVSWNSQRGNDDSGITKDAMRGNCDSGITRDTMVSGGALVLQRREKVIRTKESLMERG</sequence>
<feature type="region of interest" description="Disordered" evidence="1">
    <location>
        <begin position="30"/>
        <end position="50"/>
    </location>
</feature>
<comment type="caution">
    <text evidence="2">The sequence shown here is derived from an EMBL/GenBank/DDBJ whole genome shotgun (WGS) entry which is preliminary data.</text>
</comment>